<dbReference type="Proteomes" id="UP000193224">
    <property type="component" value="Unassembled WGS sequence"/>
</dbReference>
<dbReference type="OrthoDB" id="7060208at2"/>
<reference evidence="1 2" key="1">
    <citation type="submission" date="2017-03" db="EMBL/GenBank/DDBJ databases">
        <authorList>
            <person name="Afonso C.L."/>
            <person name="Miller P.J."/>
            <person name="Scott M.A."/>
            <person name="Spackman E."/>
            <person name="Goraichik I."/>
            <person name="Dimitrov K.M."/>
            <person name="Suarez D.L."/>
            <person name="Swayne D.E."/>
        </authorList>
    </citation>
    <scope>NUCLEOTIDE SEQUENCE [LARGE SCALE GENOMIC DNA]</scope>
    <source>
        <strain evidence="1 2">CECT 7745</strain>
    </source>
</reference>
<accession>A0A1X7BM18</accession>
<evidence type="ECO:0000313" key="2">
    <source>
        <dbReference type="Proteomes" id="UP000193224"/>
    </source>
</evidence>
<dbReference type="AlphaFoldDB" id="A0A1X7BM18"/>
<proteinExistence type="predicted"/>
<protein>
    <submittedName>
        <fullName evidence="1">Uncharacterized protein</fullName>
    </submittedName>
</protein>
<organism evidence="1 2">
    <name type="scientific">Roseovarius aestuarii</name>
    <dbReference type="NCBI Taxonomy" id="475083"/>
    <lineage>
        <taxon>Bacteria</taxon>
        <taxon>Pseudomonadati</taxon>
        <taxon>Pseudomonadota</taxon>
        <taxon>Alphaproteobacteria</taxon>
        <taxon>Rhodobacterales</taxon>
        <taxon>Roseobacteraceae</taxon>
        <taxon>Roseovarius</taxon>
    </lineage>
</organism>
<dbReference type="RefSeq" id="WP_085798595.1">
    <property type="nucleotide sequence ID" value="NZ_FWXB01000001.1"/>
</dbReference>
<gene>
    <name evidence="1" type="ORF">ROA7745_00460</name>
</gene>
<evidence type="ECO:0000313" key="1">
    <source>
        <dbReference type="EMBL" id="SMC10653.1"/>
    </source>
</evidence>
<keyword evidence="2" id="KW-1185">Reference proteome</keyword>
<dbReference type="EMBL" id="FWXB01000001">
    <property type="protein sequence ID" value="SMC10653.1"/>
    <property type="molecule type" value="Genomic_DNA"/>
</dbReference>
<name>A0A1X7BM18_9RHOB</name>
<sequence length="126" mass="13897">MPEPKPVSETSGGFAVRLFPMPAHKRIPADTMNGKIVLQRWVTGTNTHAYSPEVHFLNTPVIVQVENGHLVNLEGDAADVAAFRTHGRMVADKFGLDETLNHSWHHGLNPSTGYFATANNDPARWN</sequence>